<dbReference type="PANTHER" id="PTHR43566:SF2">
    <property type="entry name" value="DUF4143 DOMAIN-CONTAINING PROTEIN"/>
    <property type="match status" value="1"/>
</dbReference>
<dbReference type="Gene3D" id="3.40.50.300">
    <property type="entry name" value="P-loop containing nucleotide triphosphate hydrolases"/>
    <property type="match status" value="1"/>
</dbReference>
<evidence type="ECO:0000313" key="4">
    <source>
        <dbReference type="Proteomes" id="UP000234857"/>
    </source>
</evidence>
<dbReference type="EMBL" id="PKTG01000124">
    <property type="protein sequence ID" value="PLX15955.1"/>
    <property type="molecule type" value="Genomic_DNA"/>
</dbReference>
<protein>
    <submittedName>
        <fullName evidence="3">ATPase</fullName>
    </submittedName>
</protein>
<reference evidence="3 4" key="1">
    <citation type="submission" date="2017-11" db="EMBL/GenBank/DDBJ databases">
        <title>Genome-resolved metagenomics identifies genetic mobility, metabolic interactions, and unexpected diversity in perchlorate-reducing communities.</title>
        <authorList>
            <person name="Barnum T.P."/>
            <person name="Figueroa I.A."/>
            <person name="Carlstrom C.I."/>
            <person name="Lucas L.N."/>
            <person name="Engelbrektson A.L."/>
            <person name="Coates J.D."/>
        </authorList>
    </citation>
    <scope>NUCLEOTIDE SEQUENCE [LARGE SCALE GENOMIC DNA]</scope>
    <source>
        <strain evidence="3">BM706</strain>
    </source>
</reference>
<evidence type="ECO:0000259" key="2">
    <source>
        <dbReference type="Pfam" id="PF13635"/>
    </source>
</evidence>
<dbReference type="Pfam" id="PF13635">
    <property type="entry name" value="DUF4143"/>
    <property type="match status" value="1"/>
</dbReference>
<comment type="caution">
    <text evidence="3">The sequence shown here is derived from an EMBL/GenBank/DDBJ whole genome shotgun (WGS) entry which is preliminary data.</text>
</comment>
<dbReference type="Pfam" id="PF13173">
    <property type="entry name" value="AAA_14"/>
    <property type="match status" value="1"/>
</dbReference>
<dbReference type="Proteomes" id="UP000234857">
    <property type="component" value="Unassembled WGS sequence"/>
</dbReference>
<dbReference type="AlphaFoldDB" id="A0A2N5ZBA0"/>
<feature type="domain" description="AAA" evidence="1">
    <location>
        <begin position="18"/>
        <end position="139"/>
    </location>
</feature>
<dbReference type="InterPro" id="IPR027417">
    <property type="entry name" value="P-loop_NTPase"/>
</dbReference>
<name>A0A2N5ZBA0_MUIH1</name>
<dbReference type="SUPFAM" id="SSF52540">
    <property type="entry name" value="P-loop containing nucleoside triphosphate hydrolases"/>
    <property type="match status" value="1"/>
</dbReference>
<dbReference type="CDD" id="cd00009">
    <property type="entry name" value="AAA"/>
    <property type="match status" value="1"/>
</dbReference>
<sequence>MIKRKITDYILNSMEIFPVVSILGSRQVGKTTLAKDIKKILENKNKDTIYLDLELPSDLNIINNAELFFENNKEKTIIIDEIQVKPELYPIIRAHIDKKRRNGAFILLGSSSSTLKKNTSESLAGRIIQHILNPFDFLETGDDKEKINRLWLRGGYPESFLAKNDSNSFLWRSAFLKTFFERDIPQFGINIPSQKLKQFWQMISHYHGQVWNASQIARSLGLSAPTIRNYMEIFEETFLVRRLSPYYVNLKKRITKSPKFFIIDSGMFHLTHNIEDLNSLLGFPMAGASWEGFVIEQIIRNLDNKTEYYYYRTQTGNEVDLVLKENDSITAIEVKLSMTPKLSKGLKISMDDLNAEKGFIIYPGEKRYSLSDKVEAISLKEFIDL</sequence>
<evidence type="ECO:0000313" key="3">
    <source>
        <dbReference type="EMBL" id="PLX15955.1"/>
    </source>
</evidence>
<dbReference type="InterPro" id="IPR025420">
    <property type="entry name" value="DUF4143"/>
</dbReference>
<evidence type="ECO:0000259" key="1">
    <source>
        <dbReference type="Pfam" id="PF13173"/>
    </source>
</evidence>
<proteinExistence type="predicted"/>
<accession>A0A2N5ZBA0</accession>
<organism evidence="3 4">
    <name type="scientific">Muiribacterium halophilum</name>
    <dbReference type="NCBI Taxonomy" id="2053465"/>
    <lineage>
        <taxon>Bacteria</taxon>
        <taxon>Candidatus Muiribacteriota</taxon>
        <taxon>Candidatus Muiribacteriia</taxon>
        <taxon>Candidatus Muiribacteriales</taxon>
        <taxon>Candidatus Muiribacteriaceae</taxon>
        <taxon>Candidatus Muiribacterium</taxon>
    </lineage>
</organism>
<dbReference type="InterPro" id="IPR041682">
    <property type="entry name" value="AAA_14"/>
</dbReference>
<gene>
    <name evidence="3" type="ORF">C0601_11745</name>
</gene>
<feature type="domain" description="DUF4143" evidence="2">
    <location>
        <begin position="181"/>
        <end position="337"/>
    </location>
</feature>
<dbReference type="PANTHER" id="PTHR43566">
    <property type="entry name" value="CONSERVED PROTEIN"/>
    <property type="match status" value="1"/>
</dbReference>